<evidence type="ECO:0000313" key="1">
    <source>
        <dbReference type="EMBL" id="VVO29488.1"/>
    </source>
</evidence>
<organism evidence="1 2">
    <name type="scientific">Pseudomonas fluorescens</name>
    <dbReference type="NCBI Taxonomy" id="294"/>
    <lineage>
        <taxon>Bacteria</taxon>
        <taxon>Pseudomonadati</taxon>
        <taxon>Pseudomonadota</taxon>
        <taxon>Gammaproteobacteria</taxon>
        <taxon>Pseudomonadales</taxon>
        <taxon>Pseudomonadaceae</taxon>
        <taxon>Pseudomonas</taxon>
    </lineage>
</organism>
<accession>A0A5E7ERM4</accession>
<sequence>MTKKIAFVTGWHGKPRYSRLPATGASEEAGYANGADFSLINGGLHMS</sequence>
<gene>
    <name evidence="1" type="ORF">PS710_04907</name>
</gene>
<protein>
    <submittedName>
        <fullName evidence="1">Uncharacterized protein</fullName>
    </submittedName>
</protein>
<dbReference type="RefSeq" id="WP_191627591.1">
    <property type="nucleotide sequence ID" value="NZ_CABVHW010000022.1"/>
</dbReference>
<dbReference type="Proteomes" id="UP000381093">
    <property type="component" value="Unassembled WGS sequence"/>
</dbReference>
<name>A0A5E7ERM4_PSEFL</name>
<proteinExistence type="predicted"/>
<dbReference type="EMBL" id="CABVHW010000022">
    <property type="protein sequence ID" value="VVO29488.1"/>
    <property type="molecule type" value="Genomic_DNA"/>
</dbReference>
<evidence type="ECO:0000313" key="2">
    <source>
        <dbReference type="Proteomes" id="UP000381093"/>
    </source>
</evidence>
<dbReference type="AlphaFoldDB" id="A0A5E7ERM4"/>
<reference evidence="1 2" key="1">
    <citation type="submission" date="2019-09" db="EMBL/GenBank/DDBJ databases">
        <authorList>
            <person name="Chandra G."/>
            <person name="Truman W A."/>
        </authorList>
    </citation>
    <scope>NUCLEOTIDE SEQUENCE [LARGE SCALE GENOMIC DNA]</scope>
    <source>
        <strain evidence="1">PS710</strain>
    </source>
</reference>